<feature type="region of interest" description="Disordered" evidence="1">
    <location>
        <begin position="45"/>
        <end position="148"/>
    </location>
</feature>
<dbReference type="RefSeq" id="WP_130289011.1">
    <property type="nucleotide sequence ID" value="NZ_SHKL01000001.1"/>
</dbReference>
<evidence type="ECO:0000313" key="2">
    <source>
        <dbReference type="EMBL" id="RZT84412.1"/>
    </source>
</evidence>
<reference evidence="2 3" key="1">
    <citation type="submission" date="2019-02" db="EMBL/GenBank/DDBJ databases">
        <title>Sequencing the genomes of 1000 actinobacteria strains.</title>
        <authorList>
            <person name="Klenk H.-P."/>
        </authorList>
    </citation>
    <scope>NUCLEOTIDE SEQUENCE [LARGE SCALE GENOMIC DNA]</scope>
    <source>
        <strain evidence="2 3">DSM 45779</strain>
    </source>
</reference>
<accession>A0A4Q7URQ7</accession>
<sequence length="148" mass="14800">MDTPSFDPERRALTDPAVTAARRLLVALLLLMVAVPAASWTTAVAGRTDTGSSTYAASDTVPARTGNLRLDPSRDRETPARHDAHAGPRADPAGPSHLPGGTTTDPATGGTAGAPHAGLAPRTVTHDGPGSGGSGDGWSARGPPVAAI</sequence>
<evidence type="ECO:0000256" key="1">
    <source>
        <dbReference type="SAM" id="MobiDB-lite"/>
    </source>
</evidence>
<protein>
    <submittedName>
        <fullName evidence="2">Uncharacterized protein</fullName>
    </submittedName>
</protein>
<feature type="compositionally biased region" description="Basic and acidic residues" evidence="1">
    <location>
        <begin position="71"/>
        <end position="88"/>
    </location>
</feature>
<gene>
    <name evidence="2" type="ORF">EV383_1253</name>
</gene>
<name>A0A4Q7URQ7_PSEST</name>
<dbReference type="AlphaFoldDB" id="A0A4Q7URQ7"/>
<evidence type="ECO:0000313" key="3">
    <source>
        <dbReference type="Proteomes" id="UP000291591"/>
    </source>
</evidence>
<proteinExistence type="predicted"/>
<feature type="compositionally biased region" description="Low complexity" evidence="1">
    <location>
        <begin position="99"/>
        <end position="121"/>
    </location>
</feature>
<dbReference type="Proteomes" id="UP000291591">
    <property type="component" value="Unassembled WGS sequence"/>
</dbReference>
<organism evidence="2 3">
    <name type="scientific">Pseudonocardia sediminis</name>
    <dbReference type="NCBI Taxonomy" id="1397368"/>
    <lineage>
        <taxon>Bacteria</taxon>
        <taxon>Bacillati</taxon>
        <taxon>Actinomycetota</taxon>
        <taxon>Actinomycetes</taxon>
        <taxon>Pseudonocardiales</taxon>
        <taxon>Pseudonocardiaceae</taxon>
        <taxon>Pseudonocardia</taxon>
    </lineage>
</organism>
<dbReference type="EMBL" id="SHKL01000001">
    <property type="protein sequence ID" value="RZT84412.1"/>
    <property type="molecule type" value="Genomic_DNA"/>
</dbReference>
<comment type="caution">
    <text evidence="2">The sequence shown here is derived from an EMBL/GenBank/DDBJ whole genome shotgun (WGS) entry which is preliminary data.</text>
</comment>
<keyword evidence="3" id="KW-1185">Reference proteome</keyword>